<evidence type="ECO:0000313" key="3">
    <source>
        <dbReference type="Proteomes" id="UP000252355"/>
    </source>
</evidence>
<name>A0A367ZLT1_9BACT</name>
<reference evidence="2 3" key="1">
    <citation type="submission" date="2018-05" db="EMBL/GenBank/DDBJ databases">
        <title>A metagenomic window into the 2 km-deep terrestrial subsurface aquifer revealed taxonomically and functionally diverse microbial community comprising novel uncultured bacterial lineages.</title>
        <authorList>
            <person name="Kadnikov V.V."/>
            <person name="Mardanov A.V."/>
            <person name="Beletsky A.V."/>
            <person name="Banks D."/>
            <person name="Pimenov N.V."/>
            <person name="Frank Y.A."/>
            <person name="Karnachuk O.V."/>
            <person name="Ravin N.V."/>
        </authorList>
    </citation>
    <scope>NUCLEOTIDE SEQUENCE [LARGE SCALE GENOMIC DNA]</scope>
    <source>
        <strain evidence="2">BY5</strain>
    </source>
</reference>
<evidence type="ECO:0008006" key="4">
    <source>
        <dbReference type="Google" id="ProtNLM"/>
    </source>
</evidence>
<feature type="signal peptide" evidence="1">
    <location>
        <begin position="1"/>
        <end position="22"/>
    </location>
</feature>
<dbReference type="EMBL" id="QOQW01000016">
    <property type="protein sequence ID" value="RCK79074.1"/>
    <property type="molecule type" value="Genomic_DNA"/>
</dbReference>
<protein>
    <recommendedName>
        <fullName evidence="4">DUF4019 domain-containing protein</fullName>
    </recommendedName>
</protein>
<accession>A0A367ZLT1</accession>
<proteinExistence type="predicted"/>
<sequence>MTRLLCLALVALTMLGPSALSAQQIADEETMKALEAMIDKALDAYNKQDWKAFYADFAPAMAAICTEQAFQTMYIGMYMNQFGQYKSRELIKEKTVVPANPADAPVGLLQYKAVFEKNAQVEIAVNITRDGNAWKLMQIQFNDAH</sequence>
<gene>
    <name evidence="2" type="ORF">OZSIB_0416</name>
</gene>
<comment type="caution">
    <text evidence="2">The sequence shown here is derived from an EMBL/GenBank/DDBJ whole genome shotgun (WGS) entry which is preliminary data.</text>
</comment>
<organism evidence="2 3">
    <name type="scientific">Candidatus Ozemobacter sibiricus</name>
    <dbReference type="NCBI Taxonomy" id="2268124"/>
    <lineage>
        <taxon>Bacteria</taxon>
        <taxon>Candidatus Ozemobacteria</taxon>
        <taxon>Candidatus Ozemobacterales</taxon>
        <taxon>Candidatus Ozemobacteraceae</taxon>
        <taxon>Candidatus Ozemobacter</taxon>
    </lineage>
</organism>
<dbReference type="Proteomes" id="UP000252355">
    <property type="component" value="Unassembled WGS sequence"/>
</dbReference>
<dbReference type="AlphaFoldDB" id="A0A367ZLT1"/>
<dbReference type="Gene3D" id="3.10.450.590">
    <property type="match status" value="1"/>
</dbReference>
<evidence type="ECO:0000313" key="2">
    <source>
        <dbReference type="EMBL" id="RCK79074.1"/>
    </source>
</evidence>
<evidence type="ECO:0000256" key="1">
    <source>
        <dbReference type="SAM" id="SignalP"/>
    </source>
</evidence>
<feature type="chain" id="PRO_5017008878" description="DUF4019 domain-containing protein" evidence="1">
    <location>
        <begin position="23"/>
        <end position="145"/>
    </location>
</feature>
<keyword evidence="1" id="KW-0732">Signal</keyword>